<dbReference type="AlphaFoldDB" id="A0A397A8F2"/>
<feature type="non-terminal residue" evidence="1">
    <location>
        <position position="295"/>
    </location>
</feature>
<sequence>MTQPAAAFVEEEFDKFDLGVALSPRNDLIPLPQEFVKRSAYYPSGRSGDDAARPSLISVCSDYEKDMLDAMQAMPGHSVFQSDFWHDKATPKPADLFGALQHSAFHRTDSQLVRFDLRLSVPALDETPPDLISNALTYGHDCMKTDMWQLEITAKLPTGVALLNRIYHGIVQTQFCDPSAAALSMWFFTHVSVPYFEALTHWVFVGGDLDDECLEFAQDKSFQCLDCLQHKDDGTLNLAIAETGSLLQVTRAVHSQVYYLTSHYLAQHAVNLATTRSAVQAYSDAQMQAVADSVY</sequence>
<evidence type="ECO:0000313" key="2">
    <source>
        <dbReference type="Proteomes" id="UP000265427"/>
    </source>
</evidence>
<organism evidence="1 2">
    <name type="scientific">Aphanomyces astaci</name>
    <name type="common">Crayfish plague agent</name>
    <dbReference type="NCBI Taxonomy" id="112090"/>
    <lineage>
        <taxon>Eukaryota</taxon>
        <taxon>Sar</taxon>
        <taxon>Stramenopiles</taxon>
        <taxon>Oomycota</taxon>
        <taxon>Saprolegniomycetes</taxon>
        <taxon>Saprolegniales</taxon>
        <taxon>Verrucalvaceae</taxon>
        <taxon>Aphanomyces</taxon>
    </lineage>
</organism>
<comment type="caution">
    <text evidence="1">The sequence shown here is derived from an EMBL/GenBank/DDBJ whole genome shotgun (WGS) entry which is preliminary data.</text>
</comment>
<name>A0A397A8F2_APHAT</name>
<evidence type="ECO:0000313" key="1">
    <source>
        <dbReference type="EMBL" id="RHY04093.1"/>
    </source>
</evidence>
<gene>
    <name evidence="1" type="ORF">DYB36_012383</name>
</gene>
<accession>A0A397A8F2</accession>
<reference evidence="1 2" key="1">
    <citation type="submission" date="2018-08" db="EMBL/GenBank/DDBJ databases">
        <title>Aphanomyces genome sequencing and annotation.</title>
        <authorList>
            <person name="Minardi D."/>
            <person name="Oidtmann B."/>
            <person name="Van Der Giezen M."/>
            <person name="Studholme D.J."/>
        </authorList>
    </citation>
    <scope>NUCLEOTIDE SEQUENCE [LARGE SCALE GENOMIC DNA]</scope>
    <source>
        <strain evidence="1 2">Kv</strain>
    </source>
</reference>
<dbReference type="EMBL" id="QUSZ01006929">
    <property type="protein sequence ID" value="RHY04093.1"/>
    <property type="molecule type" value="Genomic_DNA"/>
</dbReference>
<proteinExistence type="predicted"/>
<protein>
    <submittedName>
        <fullName evidence="1">Uncharacterized protein</fullName>
    </submittedName>
</protein>
<dbReference type="VEuPathDB" id="FungiDB:H257_13533"/>
<dbReference type="Proteomes" id="UP000265427">
    <property type="component" value="Unassembled WGS sequence"/>
</dbReference>